<proteinExistence type="predicted"/>
<evidence type="ECO:0000313" key="2">
    <source>
        <dbReference type="Proteomes" id="UP000070544"/>
    </source>
</evidence>
<dbReference type="Proteomes" id="UP000070544">
    <property type="component" value="Unassembled WGS sequence"/>
</dbReference>
<dbReference type="AlphaFoldDB" id="A0A139AC66"/>
<evidence type="ECO:0000313" key="1">
    <source>
        <dbReference type="EMBL" id="KXS14396.1"/>
    </source>
</evidence>
<dbReference type="EMBL" id="KQ965769">
    <property type="protein sequence ID" value="KXS14396.1"/>
    <property type="molecule type" value="Genomic_DNA"/>
</dbReference>
<organism evidence="1 2">
    <name type="scientific">Gonapodya prolifera (strain JEL478)</name>
    <name type="common">Monoblepharis prolifera</name>
    <dbReference type="NCBI Taxonomy" id="1344416"/>
    <lineage>
        <taxon>Eukaryota</taxon>
        <taxon>Fungi</taxon>
        <taxon>Fungi incertae sedis</taxon>
        <taxon>Chytridiomycota</taxon>
        <taxon>Chytridiomycota incertae sedis</taxon>
        <taxon>Monoblepharidomycetes</taxon>
        <taxon>Monoblepharidales</taxon>
        <taxon>Gonapodyaceae</taxon>
        <taxon>Gonapodya</taxon>
    </lineage>
</organism>
<keyword evidence="2" id="KW-1185">Reference proteome</keyword>
<name>A0A139AC66_GONPJ</name>
<protein>
    <submittedName>
        <fullName evidence="1">Uncharacterized protein</fullName>
    </submittedName>
</protein>
<accession>A0A139AC66</accession>
<sequence>MDAAILGRSCVMVTEATAAVLGRLSGKGRRLSVSTFTSLVFPFLLLHVVPSSSGAAFAGFERGGRHRTTLRCKHSLILTPEHPSSPPSATLRYFQPITTRKSRRDLFLLLHHWPGHFHKSLFSIEVDTRSELPSLYLLLSLFKRYANACQFLASEQRLVLVSWTVRPT</sequence>
<reference evidence="1 2" key="1">
    <citation type="journal article" date="2015" name="Genome Biol. Evol.">
        <title>Phylogenomic analyses indicate that early fungi evolved digesting cell walls of algal ancestors of land plants.</title>
        <authorList>
            <person name="Chang Y."/>
            <person name="Wang S."/>
            <person name="Sekimoto S."/>
            <person name="Aerts A.L."/>
            <person name="Choi C."/>
            <person name="Clum A."/>
            <person name="LaButti K.M."/>
            <person name="Lindquist E.A."/>
            <person name="Yee Ngan C."/>
            <person name="Ohm R.A."/>
            <person name="Salamov A.A."/>
            <person name="Grigoriev I.V."/>
            <person name="Spatafora J.W."/>
            <person name="Berbee M.L."/>
        </authorList>
    </citation>
    <scope>NUCLEOTIDE SEQUENCE [LARGE SCALE GENOMIC DNA]</scope>
    <source>
        <strain evidence="1 2">JEL478</strain>
    </source>
</reference>
<gene>
    <name evidence="1" type="ORF">M427DRAFT_341216</name>
</gene>